<dbReference type="EMBL" id="MRCG01000021">
    <property type="protein sequence ID" value="OKH44690.1"/>
    <property type="molecule type" value="Genomic_DNA"/>
</dbReference>
<protein>
    <submittedName>
        <fullName evidence="1">Uncharacterized protein</fullName>
    </submittedName>
</protein>
<evidence type="ECO:0000313" key="2">
    <source>
        <dbReference type="Proteomes" id="UP000185557"/>
    </source>
</evidence>
<dbReference type="STRING" id="549789.NIES30_22020"/>
<organism evidence="1 2">
    <name type="scientific">Phormidium tenue NIES-30</name>
    <dbReference type="NCBI Taxonomy" id="549789"/>
    <lineage>
        <taxon>Bacteria</taxon>
        <taxon>Bacillati</taxon>
        <taxon>Cyanobacteriota</taxon>
        <taxon>Cyanophyceae</taxon>
        <taxon>Oscillatoriophycideae</taxon>
        <taxon>Oscillatoriales</taxon>
        <taxon>Oscillatoriaceae</taxon>
        <taxon>Phormidium</taxon>
    </lineage>
</organism>
<name>A0A1U7IZZ2_9CYAN</name>
<dbReference type="RefSeq" id="WP_073610606.1">
    <property type="nucleotide sequence ID" value="NZ_MRCG01000021.1"/>
</dbReference>
<gene>
    <name evidence="1" type="ORF">NIES30_22020</name>
</gene>
<dbReference type="Proteomes" id="UP000185557">
    <property type="component" value="Unassembled WGS sequence"/>
</dbReference>
<accession>A0A1U7IZZ2</accession>
<proteinExistence type="predicted"/>
<evidence type="ECO:0000313" key="1">
    <source>
        <dbReference type="EMBL" id="OKH44690.1"/>
    </source>
</evidence>
<reference evidence="1 2" key="1">
    <citation type="submission" date="2016-11" db="EMBL/GenBank/DDBJ databases">
        <title>Draft Genome Sequences of Nine Cyanobacterial Strains from Diverse Habitats.</title>
        <authorList>
            <person name="Zhu T."/>
            <person name="Hou S."/>
            <person name="Lu X."/>
            <person name="Hess W.R."/>
        </authorList>
    </citation>
    <scope>NUCLEOTIDE SEQUENCE [LARGE SCALE GENOMIC DNA]</scope>
    <source>
        <strain evidence="1 2">NIES-30</strain>
    </source>
</reference>
<dbReference type="AlphaFoldDB" id="A0A1U7IZZ2"/>
<dbReference type="OrthoDB" id="484469at2"/>
<keyword evidence="2" id="KW-1185">Reference proteome</keyword>
<comment type="caution">
    <text evidence="1">The sequence shown here is derived from an EMBL/GenBank/DDBJ whole genome shotgun (WGS) entry which is preliminary data.</text>
</comment>
<sequence length="371" mass="41911">MKLPSVDIDSLLYVDPSCIQKYLESNGWAEVSELRRLNQLIYKNKTKNNQDAFLALPLDKTSPDYTYRVNDLINVIAVVEKRAEVEVFESIRSSVQLAISEEREFINFSLKFENPFQREILSKKLGNLLTSFQSLVDALGQYANGNPSSLGPISTNVLAKVQMSVITTYEGSFGLRFASSATSEQIEILEKPLVQRTLQELLDLLSIMDDDQKLKEKLVQLRKRSASNFRKFLVSLSDLDVDSSLSWGSPDTELGGNVYFSRVVVTKALLAVTRTIQETPDEIEILAEWIGGNKRTKRFEVHDIEGEETYSGSVASDALKYIELATISQIYKVRLLIEPSLNEITQELTNKYTLIFLGKLNSNEEVTNLTR</sequence>